<proteinExistence type="predicted"/>
<feature type="compositionally biased region" description="Low complexity" evidence="1">
    <location>
        <begin position="548"/>
        <end position="564"/>
    </location>
</feature>
<dbReference type="OrthoDB" id="9807414at2"/>
<dbReference type="Pfam" id="PF00534">
    <property type="entry name" value="Glycos_transf_1"/>
    <property type="match status" value="1"/>
</dbReference>
<reference evidence="4 5" key="1">
    <citation type="submission" date="2019-06" db="EMBL/GenBank/DDBJ databases">
        <title>Genome sequence of Rhodobacteraceae bacterium D4M1.</title>
        <authorList>
            <person name="Cao J."/>
        </authorList>
    </citation>
    <scope>NUCLEOTIDE SEQUENCE [LARGE SCALE GENOMIC DNA]</scope>
    <source>
        <strain evidence="4 5">D4M1</strain>
        <plasmid evidence="5">pd4m1d</plasmid>
    </source>
</reference>
<dbReference type="AlphaFoldDB" id="A0A5B8G0S0"/>
<feature type="compositionally biased region" description="Basic residues" evidence="1">
    <location>
        <begin position="1"/>
        <end position="10"/>
    </location>
</feature>
<dbReference type="InterPro" id="IPR028098">
    <property type="entry name" value="Glyco_trans_4-like_N"/>
</dbReference>
<feature type="region of interest" description="Disordered" evidence="1">
    <location>
        <begin position="446"/>
        <end position="568"/>
    </location>
</feature>
<feature type="domain" description="Glycosyltransferase subfamily 4-like N-terminal" evidence="3">
    <location>
        <begin position="94"/>
        <end position="253"/>
    </location>
</feature>
<dbReference type="PANTHER" id="PTHR12526">
    <property type="entry name" value="GLYCOSYLTRANSFERASE"/>
    <property type="match status" value="1"/>
</dbReference>
<dbReference type="Gene3D" id="3.40.50.2000">
    <property type="entry name" value="Glycogen Phosphorylase B"/>
    <property type="match status" value="2"/>
</dbReference>
<evidence type="ECO:0000256" key="1">
    <source>
        <dbReference type="SAM" id="MobiDB-lite"/>
    </source>
</evidence>
<sequence>MRAPSRRGRGARAGPRQPEATGAMDVARKLVLTMSGPRAALKTGFKRIHFKYQQFFIKRLMKSVGVENTTMGRSLHMSGQPLSAPSAPGQAPLQVLVVTPLGRGGMGGIDRMMDTLAEAHAARPAPGVRLRFAVSRGQGPLALAPLHLALCLARMLALRLAGRVDLVHVNLSGGGSIARKRVVCGLARALGLPCVIHLHGSRFRQDWAAAPPRRAAAITRMFESAAAVLVLGRAWEAHLRARAPRARLHILPNATPAPARRAPPAAPPVQLLFLGRLGARKGVWDLIDALARLPPGPDWRAVLAGDGAVAEARARARGADLGARVSLPGWVGPREVAALLAQSHVLVLPSHDENLPMSVIEAMAAGRAVLATPVGAVEDIVRHDETGLLVPPACPEALAAALARLIADPALRDRLGTAARAFHAAHLDIDRHLARLARLWHQAARRPLPTDAPSPPTEASPSPAGAPSSPAGASPSPAGAPGPLAAPGPSAPPGPAALSGALVSPEPLRPAVPAPGGGRASAAPSRPDPGRRPAPVTAPTVLPPAPALPAHVLPAHVPPSRAMPSPIPPAPIPPAPVPPVPVPPELAPPELVVPSGPAAPVLSPACPVSGLPVSAPSVSAPTISGPSVSGPRTLPAPAPQAPGRAAALPPPPGPPPITDPAGAGPAPGGFATPHVSRAKRFARPRPRKADASSGSPA</sequence>
<dbReference type="Proteomes" id="UP000305888">
    <property type="component" value="Plasmid pD4M1D"/>
</dbReference>
<dbReference type="PANTHER" id="PTHR12526:SF631">
    <property type="entry name" value="BLL6306 PROTEIN"/>
    <property type="match status" value="1"/>
</dbReference>
<dbReference type="InterPro" id="IPR001296">
    <property type="entry name" value="Glyco_trans_1"/>
</dbReference>
<evidence type="ECO:0000313" key="5">
    <source>
        <dbReference type="Proteomes" id="UP000305888"/>
    </source>
</evidence>
<protein>
    <submittedName>
        <fullName evidence="4">Glycosyltransferase</fullName>
    </submittedName>
</protein>
<feature type="compositionally biased region" description="Pro residues" evidence="1">
    <location>
        <begin position="478"/>
        <end position="495"/>
    </location>
</feature>
<gene>
    <name evidence="4" type="ORF">FDP22_22850</name>
</gene>
<keyword evidence="4" id="KW-0808">Transferase</keyword>
<feature type="compositionally biased region" description="Basic residues" evidence="1">
    <location>
        <begin position="676"/>
        <end position="686"/>
    </location>
</feature>
<keyword evidence="5" id="KW-1185">Reference proteome</keyword>
<feature type="compositionally biased region" description="Low complexity" evidence="1">
    <location>
        <begin position="659"/>
        <end position="673"/>
    </location>
</feature>
<feature type="region of interest" description="Disordered" evidence="1">
    <location>
        <begin position="1"/>
        <end position="22"/>
    </location>
</feature>
<feature type="region of interest" description="Disordered" evidence="1">
    <location>
        <begin position="612"/>
        <end position="697"/>
    </location>
</feature>
<accession>A0A5B8G0S0</accession>
<organism evidence="4 5">
    <name type="scientific">Paroceanicella profunda</name>
    <dbReference type="NCBI Taxonomy" id="2579971"/>
    <lineage>
        <taxon>Bacteria</taxon>
        <taxon>Pseudomonadati</taxon>
        <taxon>Pseudomonadota</taxon>
        <taxon>Alphaproteobacteria</taxon>
        <taxon>Rhodobacterales</taxon>
        <taxon>Paracoccaceae</taxon>
        <taxon>Paroceanicella</taxon>
    </lineage>
</organism>
<evidence type="ECO:0000313" key="4">
    <source>
        <dbReference type="EMBL" id="QDL94716.1"/>
    </source>
</evidence>
<dbReference type="SUPFAM" id="SSF53756">
    <property type="entry name" value="UDP-Glycosyltransferase/glycogen phosphorylase"/>
    <property type="match status" value="1"/>
</dbReference>
<dbReference type="CDD" id="cd03801">
    <property type="entry name" value="GT4_PimA-like"/>
    <property type="match status" value="1"/>
</dbReference>
<evidence type="ECO:0000259" key="3">
    <source>
        <dbReference type="Pfam" id="PF13579"/>
    </source>
</evidence>
<feature type="compositionally biased region" description="Low complexity" evidence="1">
    <location>
        <begin position="459"/>
        <end position="477"/>
    </location>
</feature>
<feature type="domain" description="Glycosyl transferase family 1" evidence="2">
    <location>
        <begin position="268"/>
        <end position="421"/>
    </location>
</feature>
<dbReference type="KEGG" id="ppru:FDP22_22850"/>
<dbReference type="GO" id="GO:0016757">
    <property type="term" value="F:glycosyltransferase activity"/>
    <property type="evidence" value="ECO:0007669"/>
    <property type="project" value="InterPro"/>
</dbReference>
<dbReference type="EMBL" id="CP040822">
    <property type="protein sequence ID" value="QDL94716.1"/>
    <property type="molecule type" value="Genomic_DNA"/>
</dbReference>
<feature type="compositionally biased region" description="Pro residues" evidence="1">
    <location>
        <begin position="648"/>
        <end position="658"/>
    </location>
</feature>
<geneLocation type="plasmid" evidence="5">
    <name>pd4m1d</name>
</geneLocation>
<feature type="compositionally biased region" description="Polar residues" evidence="1">
    <location>
        <begin position="616"/>
        <end position="627"/>
    </location>
</feature>
<keyword evidence="4" id="KW-0614">Plasmid</keyword>
<name>A0A5B8G0S0_9RHOB</name>
<evidence type="ECO:0000259" key="2">
    <source>
        <dbReference type="Pfam" id="PF00534"/>
    </source>
</evidence>
<dbReference type="Pfam" id="PF13579">
    <property type="entry name" value="Glyco_trans_4_4"/>
    <property type="match status" value="1"/>
</dbReference>